<dbReference type="RefSeq" id="WP_012228801.1">
    <property type="nucleotide sequence ID" value="NZ_HG422565.1"/>
</dbReference>
<dbReference type="PROSITE" id="PS50109">
    <property type="entry name" value="HIS_KIN"/>
    <property type="match status" value="1"/>
</dbReference>
<dbReference type="GO" id="GO:0000155">
    <property type="term" value="F:phosphorelay sensor kinase activity"/>
    <property type="evidence" value="ECO:0007669"/>
    <property type="project" value="InterPro"/>
</dbReference>
<dbReference type="CDD" id="cd06225">
    <property type="entry name" value="HAMP"/>
    <property type="match status" value="1"/>
</dbReference>
<evidence type="ECO:0000259" key="14">
    <source>
        <dbReference type="PROSITE" id="PS50885"/>
    </source>
</evidence>
<evidence type="ECO:0000256" key="11">
    <source>
        <dbReference type="ARBA" id="ARBA00023136"/>
    </source>
</evidence>
<keyword evidence="5" id="KW-0597">Phosphoprotein</keyword>
<dbReference type="Gene3D" id="1.10.287.130">
    <property type="match status" value="1"/>
</dbReference>
<dbReference type="EC" id="2.7.13.3" evidence="3"/>
<dbReference type="CDD" id="cd00075">
    <property type="entry name" value="HATPase"/>
    <property type="match status" value="1"/>
</dbReference>
<evidence type="ECO:0000256" key="12">
    <source>
        <dbReference type="SAM" id="Phobius"/>
    </source>
</evidence>
<keyword evidence="4" id="KW-1003">Cell membrane</keyword>
<evidence type="ECO:0000256" key="1">
    <source>
        <dbReference type="ARBA" id="ARBA00000085"/>
    </source>
</evidence>
<sequence>MTRRLLLGYLAVTVVVLLALELPLAFFYSQREEDRFTAAAEGDAVVLASYYEDVLDGGAPIDPSQAERFAERTGARVVVTDSNGISVLDTAAAVDRDFSTRPEVAQALRGERASGIRHSTTLNTDLLYVAVPIASGGSVHGMLRLTLDAHEVAERVHRFWLSLAAVAAVVLGAVGVIGWAVARSVTRPLRELQASARRFADGDLSVEPIPADSPEEIVALADAMGVMATRLDELLSAQRAFVGDASHQLRSPLTALRLRLENLAAELGESGQGAEVEAAIDETRRLSDLVSDLLKLARADQPPPAERTDVGVIATDRIDTWSAMADGADVALRLDRPEGAVWASVVPGSVEQILDNLLDNALAVSPAGGEVTVTLERAEDRVRLTVADQGPGLDDEHKVRALERFWRGGQATPGTGLGLPIALGLAEASGGGLSLADRPGGGLLVEVYLPRINQSVTLTGQAASRTK</sequence>
<dbReference type="CDD" id="cd00082">
    <property type="entry name" value="HisKA"/>
    <property type="match status" value="1"/>
</dbReference>
<dbReference type="Gene3D" id="3.30.565.10">
    <property type="entry name" value="Histidine kinase-like ATPase, C-terminal domain"/>
    <property type="match status" value="1"/>
</dbReference>
<dbReference type="SUPFAM" id="SSF47384">
    <property type="entry name" value="Homodimeric domain of signal transducing histidine kinase"/>
    <property type="match status" value="1"/>
</dbReference>
<evidence type="ECO:0000256" key="10">
    <source>
        <dbReference type="ARBA" id="ARBA00023012"/>
    </source>
</evidence>
<dbReference type="SUPFAM" id="SSF55874">
    <property type="entry name" value="ATPase domain of HSP90 chaperone/DNA topoisomerase II/histidine kinase"/>
    <property type="match status" value="1"/>
</dbReference>
<feature type="transmembrane region" description="Helical" evidence="12">
    <location>
        <begin position="159"/>
        <end position="182"/>
    </location>
</feature>
<reference evidence="15 16" key="1">
    <citation type="journal article" date="2013" name="ISME J.">
        <title>Metabolic model for the filamentous 'Candidatus Microthrix parvicella' based on genomic and metagenomic analyses.</title>
        <authorList>
            <person name="Jon McIlroy S."/>
            <person name="Kristiansen R."/>
            <person name="Albertsen M."/>
            <person name="Michael Karst S."/>
            <person name="Rossetti S."/>
            <person name="Lund Nielsen J."/>
            <person name="Tandoi V."/>
            <person name="James Seviour R."/>
            <person name="Nielsen P.H."/>
        </authorList>
    </citation>
    <scope>NUCLEOTIDE SEQUENCE [LARGE SCALE GENOMIC DNA]</scope>
    <source>
        <strain evidence="15 16">RN1</strain>
    </source>
</reference>
<evidence type="ECO:0000256" key="8">
    <source>
        <dbReference type="ARBA" id="ARBA00022777"/>
    </source>
</evidence>
<dbReference type="HOGENOM" id="CLU_000445_89_6_11"/>
<dbReference type="AlphaFoldDB" id="R4Z0Y4"/>
<keyword evidence="9 12" id="KW-1133">Transmembrane helix</keyword>
<evidence type="ECO:0000256" key="4">
    <source>
        <dbReference type="ARBA" id="ARBA00022475"/>
    </source>
</evidence>
<name>R4Z0Y4_9ACTN</name>
<dbReference type="STRING" id="1229780.BN381_420028"/>
<feature type="domain" description="Histidine kinase" evidence="13">
    <location>
        <begin position="244"/>
        <end position="453"/>
    </location>
</feature>
<evidence type="ECO:0000313" key="15">
    <source>
        <dbReference type="EMBL" id="CCM64599.1"/>
    </source>
</evidence>
<comment type="catalytic activity">
    <reaction evidence="1">
        <text>ATP + protein L-histidine = ADP + protein N-phospho-L-histidine.</text>
        <dbReference type="EC" id="2.7.13.3"/>
    </reaction>
</comment>
<organism evidence="15 16">
    <name type="scientific">Candidatus Neomicrothrix parvicella RN1</name>
    <dbReference type="NCBI Taxonomy" id="1229780"/>
    <lineage>
        <taxon>Bacteria</taxon>
        <taxon>Bacillati</taxon>
        <taxon>Actinomycetota</taxon>
        <taxon>Acidimicrobiia</taxon>
        <taxon>Acidimicrobiales</taxon>
        <taxon>Microthrixaceae</taxon>
        <taxon>Candidatus Neomicrothrix</taxon>
    </lineage>
</organism>
<dbReference type="InterPro" id="IPR036097">
    <property type="entry name" value="HisK_dim/P_sf"/>
</dbReference>
<dbReference type="InterPro" id="IPR036890">
    <property type="entry name" value="HATPase_C_sf"/>
</dbReference>
<feature type="transmembrane region" description="Helical" evidence="12">
    <location>
        <begin position="6"/>
        <end position="28"/>
    </location>
</feature>
<dbReference type="Pfam" id="PF00512">
    <property type="entry name" value="HisKA"/>
    <property type="match status" value="1"/>
</dbReference>
<dbReference type="InterPro" id="IPR005467">
    <property type="entry name" value="His_kinase_dom"/>
</dbReference>
<dbReference type="GO" id="GO:0005886">
    <property type="term" value="C:plasma membrane"/>
    <property type="evidence" value="ECO:0007669"/>
    <property type="project" value="UniProtKB-SubCell"/>
</dbReference>
<keyword evidence="10" id="KW-0902">Two-component regulatory system</keyword>
<dbReference type="eggNOG" id="COG0642">
    <property type="taxonomic scope" value="Bacteria"/>
</dbReference>
<evidence type="ECO:0000256" key="7">
    <source>
        <dbReference type="ARBA" id="ARBA00022692"/>
    </source>
</evidence>
<keyword evidence="7 12" id="KW-0812">Transmembrane</keyword>
<dbReference type="Pfam" id="PF02518">
    <property type="entry name" value="HATPase_c"/>
    <property type="match status" value="1"/>
</dbReference>
<evidence type="ECO:0000256" key="3">
    <source>
        <dbReference type="ARBA" id="ARBA00012438"/>
    </source>
</evidence>
<dbReference type="InterPro" id="IPR004358">
    <property type="entry name" value="Sig_transdc_His_kin-like_C"/>
</dbReference>
<proteinExistence type="predicted"/>
<dbReference type="SMART" id="SM00304">
    <property type="entry name" value="HAMP"/>
    <property type="match status" value="1"/>
</dbReference>
<dbReference type="InterPro" id="IPR003594">
    <property type="entry name" value="HATPase_dom"/>
</dbReference>
<keyword evidence="11 12" id="KW-0472">Membrane</keyword>
<dbReference type="InterPro" id="IPR029151">
    <property type="entry name" value="Sensor-like_sf"/>
</dbReference>
<comment type="subcellular location">
    <subcellularLocation>
        <location evidence="2">Cell membrane</location>
        <topology evidence="2">Multi-pass membrane protein</topology>
    </subcellularLocation>
</comment>
<keyword evidence="6" id="KW-0808">Transferase</keyword>
<dbReference type="PRINTS" id="PR00344">
    <property type="entry name" value="BCTRLSENSOR"/>
</dbReference>
<dbReference type="InterPro" id="IPR050428">
    <property type="entry name" value="TCS_sensor_his_kinase"/>
</dbReference>
<dbReference type="PROSITE" id="PS50885">
    <property type="entry name" value="HAMP"/>
    <property type="match status" value="1"/>
</dbReference>
<dbReference type="SUPFAM" id="SSF158472">
    <property type="entry name" value="HAMP domain-like"/>
    <property type="match status" value="1"/>
</dbReference>
<dbReference type="InterPro" id="IPR003661">
    <property type="entry name" value="HisK_dim/P_dom"/>
</dbReference>
<comment type="caution">
    <text evidence="15">The sequence shown here is derived from an EMBL/GenBank/DDBJ whole genome shotgun (WGS) entry which is preliminary data.</text>
</comment>
<dbReference type="PANTHER" id="PTHR45436">
    <property type="entry name" value="SENSOR HISTIDINE KINASE YKOH"/>
    <property type="match status" value="1"/>
</dbReference>
<dbReference type="SUPFAM" id="SSF103190">
    <property type="entry name" value="Sensory domain-like"/>
    <property type="match status" value="1"/>
</dbReference>
<keyword evidence="8 15" id="KW-0418">Kinase</keyword>
<dbReference type="SMART" id="SM00388">
    <property type="entry name" value="HisKA"/>
    <property type="match status" value="1"/>
</dbReference>
<dbReference type="Proteomes" id="UP000018291">
    <property type="component" value="Unassembled WGS sequence"/>
</dbReference>
<dbReference type="EMBL" id="CANL01000037">
    <property type="protein sequence ID" value="CCM64599.1"/>
    <property type="molecule type" value="Genomic_DNA"/>
</dbReference>
<keyword evidence="16" id="KW-1185">Reference proteome</keyword>
<dbReference type="Gene3D" id="3.30.450.20">
    <property type="entry name" value="PAS domain"/>
    <property type="match status" value="1"/>
</dbReference>
<dbReference type="PANTHER" id="PTHR45436:SF5">
    <property type="entry name" value="SENSOR HISTIDINE KINASE TRCS"/>
    <property type="match status" value="1"/>
</dbReference>
<feature type="domain" description="HAMP" evidence="14">
    <location>
        <begin position="183"/>
        <end position="236"/>
    </location>
</feature>
<gene>
    <name evidence="15" type="ORF">BN381_420028</name>
</gene>
<evidence type="ECO:0000256" key="6">
    <source>
        <dbReference type="ARBA" id="ARBA00022679"/>
    </source>
</evidence>
<evidence type="ECO:0000256" key="5">
    <source>
        <dbReference type="ARBA" id="ARBA00022553"/>
    </source>
</evidence>
<evidence type="ECO:0000313" key="16">
    <source>
        <dbReference type="Proteomes" id="UP000018291"/>
    </source>
</evidence>
<dbReference type="InterPro" id="IPR003660">
    <property type="entry name" value="HAMP_dom"/>
</dbReference>
<accession>R4Z0Y4</accession>
<evidence type="ECO:0000259" key="13">
    <source>
        <dbReference type="PROSITE" id="PS50109"/>
    </source>
</evidence>
<dbReference type="Pfam" id="PF00672">
    <property type="entry name" value="HAMP"/>
    <property type="match status" value="1"/>
</dbReference>
<evidence type="ECO:0000256" key="9">
    <source>
        <dbReference type="ARBA" id="ARBA00022989"/>
    </source>
</evidence>
<dbReference type="SMART" id="SM00387">
    <property type="entry name" value="HATPase_c"/>
    <property type="match status" value="1"/>
</dbReference>
<dbReference type="Gene3D" id="6.10.340.10">
    <property type="match status" value="1"/>
</dbReference>
<protein>
    <recommendedName>
        <fullName evidence="3">histidine kinase</fullName>
        <ecNumber evidence="3">2.7.13.3</ecNumber>
    </recommendedName>
</protein>
<evidence type="ECO:0000256" key="2">
    <source>
        <dbReference type="ARBA" id="ARBA00004651"/>
    </source>
</evidence>